<feature type="transmembrane region" description="Helical" evidence="1">
    <location>
        <begin position="199"/>
        <end position="216"/>
    </location>
</feature>
<keyword evidence="1" id="KW-0472">Membrane</keyword>
<comment type="caution">
    <text evidence="2">The sequence shown here is derived from an EMBL/GenBank/DDBJ whole genome shotgun (WGS) entry which is preliminary data.</text>
</comment>
<dbReference type="Proteomes" id="UP000050823">
    <property type="component" value="Unassembled WGS sequence"/>
</dbReference>
<dbReference type="AlphaFoldDB" id="A0AA89L486"/>
<keyword evidence="1" id="KW-1133">Transmembrane helix</keyword>
<feature type="transmembrane region" description="Helical" evidence="1">
    <location>
        <begin position="70"/>
        <end position="88"/>
    </location>
</feature>
<evidence type="ECO:0000256" key="1">
    <source>
        <dbReference type="SAM" id="Phobius"/>
    </source>
</evidence>
<feature type="transmembrane region" description="Helical" evidence="1">
    <location>
        <begin position="17"/>
        <end position="37"/>
    </location>
</feature>
<protein>
    <submittedName>
        <fullName evidence="2">Membrane protein</fullName>
    </submittedName>
</protein>
<feature type="transmembrane region" description="Helical" evidence="1">
    <location>
        <begin position="149"/>
        <end position="167"/>
    </location>
</feature>
<feature type="transmembrane region" description="Helical" evidence="1">
    <location>
        <begin position="123"/>
        <end position="143"/>
    </location>
</feature>
<dbReference type="RefSeq" id="WP_057908822.1">
    <property type="nucleotide sequence ID" value="NZ_AYZB01000066.1"/>
</dbReference>
<evidence type="ECO:0000313" key="2">
    <source>
        <dbReference type="EMBL" id="KRM20641.1"/>
    </source>
</evidence>
<feature type="transmembrane region" description="Helical" evidence="1">
    <location>
        <begin position="43"/>
        <end position="61"/>
    </location>
</feature>
<gene>
    <name evidence="2" type="ORF">FC90_GL000002</name>
</gene>
<feature type="transmembrane region" description="Helical" evidence="1">
    <location>
        <begin position="174"/>
        <end position="193"/>
    </location>
</feature>
<reference evidence="2 3" key="1">
    <citation type="journal article" date="2015" name="Genome Announc.">
        <title>Expanding the biotechnology potential of lactobacilli through comparative genomics of 213 strains and associated genera.</title>
        <authorList>
            <person name="Sun Z."/>
            <person name="Harris H.M."/>
            <person name="McCann A."/>
            <person name="Guo C."/>
            <person name="Argimon S."/>
            <person name="Zhang W."/>
            <person name="Yang X."/>
            <person name="Jeffery I.B."/>
            <person name="Cooney J.C."/>
            <person name="Kagawa T.F."/>
            <person name="Liu W."/>
            <person name="Song Y."/>
            <person name="Salvetti E."/>
            <person name="Wrobel A."/>
            <person name="Rasinkangas P."/>
            <person name="Parkhill J."/>
            <person name="Rea M.C."/>
            <person name="O'Sullivan O."/>
            <person name="Ritari J."/>
            <person name="Douillard F.P."/>
            <person name="Paul Ross R."/>
            <person name="Yang R."/>
            <person name="Briner A.E."/>
            <person name="Felis G.E."/>
            <person name="de Vos W.M."/>
            <person name="Barrangou R."/>
            <person name="Klaenhammer T.R."/>
            <person name="Caufield P.W."/>
            <person name="Cui Y."/>
            <person name="Zhang H."/>
            <person name="O'Toole P.W."/>
        </authorList>
    </citation>
    <scope>NUCLEOTIDE SEQUENCE [LARGE SCALE GENOMIC DNA]</scope>
    <source>
        <strain evidence="2 3">DSM 20719</strain>
    </source>
</reference>
<sequence length="236" mass="26757">MFYLTQPHLKTSIQPQLLIFFNYLNLGLIVLLATWGFPKHLGLSFYLTALLGGLLTVLLVLSPQYKPKRLIAAVTLLFALILALIISWHELPLIGLLLGITGIFALVPLIYPNQFNNQILRLSFQLLLTSFFYLITQIFSTIQFLPENLLVEIGVFLVIIYLFELTARNWPITIISYGFWAITVITIILIHFIHGGHLILFAGGQLLLITLQLGFINHSYYLQEVGYLLLIVGIFS</sequence>
<organism evidence="2 3">
    <name type="scientific">Latilactobacillus graminis DSM 20719</name>
    <dbReference type="NCBI Taxonomy" id="1423752"/>
    <lineage>
        <taxon>Bacteria</taxon>
        <taxon>Bacillati</taxon>
        <taxon>Bacillota</taxon>
        <taxon>Bacilli</taxon>
        <taxon>Lactobacillales</taxon>
        <taxon>Lactobacillaceae</taxon>
        <taxon>Latilactobacillus</taxon>
    </lineage>
</organism>
<feature type="transmembrane region" description="Helical" evidence="1">
    <location>
        <begin position="94"/>
        <end position="111"/>
    </location>
</feature>
<accession>A0AA89L486</accession>
<proteinExistence type="predicted"/>
<evidence type="ECO:0000313" key="3">
    <source>
        <dbReference type="Proteomes" id="UP000050823"/>
    </source>
</evidence>
<keyword evidence="1" id="KW-0812">Transmembrane</keyword>
<name>A0AA89L486_9LACO</name>
<dbReference type="EMBL" id="AYZB01000066">
    <property type="protein sequence ID" value="KRM20641.1"/>
    <property type="molecule type" value="Genomic_DNA"/>
</dbReference>